<proteinExistence type="predicted"/>
<dbReference type="InterPro" id="IPR017035">
    <property type="entry name" value="UCP035009_HsdR_All3000-type"/>
</dbReference>
<keyword evidence="3" id="KW-1185">Reference proteome</keyword>
<evidence type="ECO:0000313" key="3">
    <source>
        <dbReference type="Proteomes" id="UP001500642"/>
    </source>
</evidence>
<organism evidence="2 3">
    <name type="scientific">Brevibacterium pityocampae</name>
    <dbReference type="NCBI Taxonomy" id="506594"/>
    <lineage>
        <taxon>Bacteria</taxon>
        <taxon>Bacillati</taxon>
        <taxon>Actinomycetota</taxon>
        <taxon>Actinomycetes</taxon>
        <taxon>Micrococcales</taxon>
        <taxon>Brevibacteriaceae</taxon>
        <taxon>Brevibacterium</taxon>
    </lineage>
</organism>
<comment type="caution">
    <text evidence="2">The sequence shown here is derived from an EMBL/GenBank/DDBJ whole genome shotgun (WGS) entry which is preliminary data.</text>
</comment>
<feature type="domain" description="Restriction endonuclease type I HsdR N-terminal" evidence="1">
    <location>
        <begin position="56"/>
        <end position="128"/>
    </location>
</feature>
<dbReference type="EMBL" id="BAABGL010000033">
    <property type="protein sequence ID" value="GAA4394537.1"/>
    <property type="molecule type" value="Genomic_DNA"/>
</dbReference>
<dbReference type="InterPro" id="IPR007409">
    <property type="entry name" value="Restrct_endonuc_type1_HsdR_N"/>
</dbReference>
<dbReference type="Pfam" id="PF04313">
    <property type="entry name" value="HSDR_N"/>
    <property type="match status" value="1"/>
</dbReference>
<reference evidence="3" key="1">
    <citation type="journal article" date="2019" name="Int. J. Syst. Evol. Microbiol.">
        <title>The Global Catalogue of Microorganisms (GCM) 10K type strain sequencing project: providing services to taxonomists for standard genome sequencing and annotation.</title>
        <authorList>
            <consortium name="The Broad Institute Genomics Platform"/>
            <consortium name="The Broad Institute Genome Sequencing Center for Infectious Disease"/>
            <person name="Wu L."/>
            <person name="Ma J."/>
        </authorList>
    </citation>
    <scope>NUCLEOTIDE SEQUENCE [LARGE SCALE GENOMIC DNA]</scope>
    <source>
        <strain evidence="3">JCM 17808</strain>
    </source>
</reference>
<dbReference type="PIRSF" id="PIRSF035009">
    <property type="entry name" value="UCP035009_HSDR_N"/>
    <property type="match status" value="1"/>
</dbReference>
<sequence>MTSVGDQLQLIARKLKNTRESIATEEATKTTLIMPFIRDVLGFDVFDVNEVIPEFVADVGLKKGEKIDFAIVNEGEVAILIECKKVSEPLNLDNASQLFRYFHVTTARIAVLTNGNEYRFYTDLDEPNKMDSKPFLELNLDDIDSALVPEIEKLSKQNFDLDSVLGAAEELKYVSSAKRVFAGEAKEISWDMASLVISRIYPGRLTQRIRDQLTPLVGKGLNQFISDQVNNRLKAALSDNGEEPDSSSEPTVAEEQVDLVDGLETTEEELQAFRIIQAIVAQDVDPNRIHYRDAKSYCAILFDDNNRKAVCRLRFNNTDRLRVGLIKEDKSEDVRDLDRVTDLYSFADQIREAARRYL</sequence>
<dbReference type="Proteomes" id="UP001500642">
    <property type="component" value="Unassembled WGS sequence"/>
</dbReference>
<name>A0ABP8JQH3_9MICO</name>
<dbReference type="RefSeq" id="WP_265809446.1">
    <property type="nucleotide sequence ID" value="NZ_BAABGL010000033.1"/>
</dbReference>
<evidence type="ECO:0000313" key="2">
    <source>
        <dbReference type="EMBL" id="GAA4394537.1"/>
    </source>
</evidence>
<accession>A0ABP8JQH3</accession>
<protein>
    <submittedName>
        <fullName evidence="2">Type I restriction enzyme HsdR N-terminal domain-containing protein</fullName>
    </submittedName>
</protein>
<evidence type="ECO:0000259" key="1">
    <source>
        <dbReference type="Pfam" id="PF04313"/>
    </source>
</evidence>
<gene>
    <name evidence="2" type="ORF">GCM10023167_24070</name>
</gene>